<sequence>MMTTGLTELEAVQAVARHRNFRSAATQIGISRSALSHMVAALESRLGARLFHRTTRSVTLTEAGERFVAETGPALRDIREAMERLTDHQAEPSGTLRINASSGAARQIMAPIVLEYVRRHPLVTVDIVTEGKLVDIVLEGFDLGVRLAETVPQDMIAVPLGPPQRFAVVGSPAYFARRPKPLVPGDLAAHACIRSRLPGGGIYRWEFEHRGEQVEIDGRGPLILDDPMLMIEAARAGVGLAYLTEWNAADDLAAGRLVRVLEDWTPPFPGLCLYYPGRRHLAAHHRSFVDLVREAARQAKGAT</sequence>
<dbReference type="InterPro" id="IPR005119">
    <property type="entry name" value="LysR_subst-bd"/>
</dbReference>
<dbReference type="GO" id="GO:0043565">
    <property type="term" value="F:sequence-specific DNA binding"/>
    <property type="evidence" value="ECO:0007669"/>
    <property type="project" value="TreeGrafter"/>
</dbReference>
<dbReference type="InterPro" id="IPR036390">
    <property type="entry name" value="WH_DNA-bd_sf"/>
</dbReference>
<evidence type="ECO:0000259" key="5">
    <source>
        <dbReference type="PROSITE" id="PS50931"/>
    </source>
</evidence>
<dbReference type="FunFam" id="1.10.10.10:FF:000001">
    <property type="entry name" value="LysR family transcriptional regulator"/>
    <property type="match status" value="1"/>
</dbReference>
<evidence type="ECO:0000256" key="3">
    <source>
        <dbReference type="ARBA" id="ARBA00023125"/>
    </source>
</evidence>
<gene>
    <name evidence="6" type="ORF">ABEG18_24825</name>
</gene>
<reference evidence="6" key="1">
    <citation type="submission" date="2024-05" db="EMBL/GenBank/DDBJ databases">
        <authorList>
            <person name="Kim S."/>
            <person name="Heo J."/>
            <person name="Choi H."/>
            <person name="Choi Y."/>
            <person name="Kwon S.-W."/>
            <person name="Kim Y."/>
        </authorList>
    </citation>
    <scope>NUCLEOTIDE SEQUENCE</scope>
    <source>
        <strain evidence="6">KACC 23698</strain>
    </source>
</reference>
<protein>
    <submittedName>
        <fullName evidence="6">LysR family transcriptional regulator</fullName>
    </submittedName>
</protein>
<dbReference type="PANTHER" id="PTHR30537:SF1">
    <property type="entry name" value="HTH-TYPE TRANSCRIPTIONAL REGULATOR PGRR"/>
    <property type="match status" value="1"/>
</dbReference>
<dbReference type="EMBL" id="CP157484">
    <property type="protein sequence ID" value="XBO38870.1"/>
    <property type="molecule type" value="Genomic_DNA"/>
</dbReference>
<evidence type="ECO:0000256" key="2">
    <source>
        <dbReference type="ARBA" id="ARBA00023015"/>
    </source>
</evidence>
<feature type="domain" description="HTH lysR-type" evidence="5">
    <location>
        <begin position="4"/>
        <end position="61"/>
    </location>
</feature>
<dbReference type="AlphaFoldDB" id="A0AAU7JFD4"/>
<dbReference type="InterPro" id="IPR000847">
    <property type="entry name" value="LysR_HTH_N"/>
</dbReference>
<accession>A0AAU7JFD4</accession>
<dbReference type="GO" id="GO:0003700">
    <property type="term" value="F:DNA-binding transcription factor activity"/>
    <property type="evidence" value="ECO:0007669"/>
    <property type="project" value="InterPro"/>
</dbReference>
<dbReference type="GO" id="GO:0006351">
    <property type="term" value="P:DNA-templated transcription"/>
    <property type="evidence" value="ECO:0007669"/>
    <property type="project" value="TreeGrafter"/>
</dbReference>
<organism evidence="6">
    <name type="scientific">Alsobacter sp. KACC 23698</name>
    <dbReference type="NCBI Taxonomy" id="3149229"/>
    <lineage>
        <taxon>Bacteria</taxon>
        <taxon>Pseudomonadati</taxon>
        <taxon>Pseudomonadota</taxon>
        <taxon>Alphaproteobacteria</taxon>
        <taxon>Hyphomicrobiales</taxon>
        <taxon>Alsobacteraceae</taxon>
        <taxon>Alsobacter</taxon>
    </lineage>
</organism>
<comment type="similarity">
    <text evidence="1">Belongs to the LysR transcriptional regulatory family.</text>
</comment>
<keyword evidence="2" id="KW-0805">Transcription regulation</keyword>
<dbReference type="PANTHER" id="PTHR30537">
    <property type="entry name" value="HTH-TYPE TRANSCRIPTIONAL REGULATOR"/>
    <property type="match status" value="1"/>
</dbReference>
<dbReference type="Gene3D" id="3.40.190.290">
    <property type="match status" value="1"/>
</dbReference>
<name>A0AAU7JFD4_9HYPH</name>
<dbReference type="InterPro" id="IPR058163">
    <property type="entry name" value="LysR-type_TF_proteobact-type"/>
</dbReference>
<dbReference type="RefSeq" id="WP_406855708.1">
    <property type="nucleotide sequence ID" value="NZ_CP157484.1"/>
</dbReference>
<dbReference type="Pfam" id="PF03466">
    <property type="entry name" value="LysR_substrate"/>
    <property type="match status" value="1"/>
</dbReference>
<evidence type="ECO:0000256" key="1">
    <source>
        <dbReference type="ARBA" id="ARBA00009437"/>
    </source>
</evidence>
<dbReference type="PRINTS" id="PR00039">
    <property type="entry name" value="HTHLYSR"/>
</dbReference>
<proteinExistence type="inferred from homology"/>
<dbReference type="InterPro" id="IPR036388">
    <property type="entry name" value="WH-like_DNA-bd_sf"/>
</dbReference>
<evidence type="ECO:0000256" key="4">
    <source>
        <dbReference type="ARBA" id="ARBA00023163"/>
    </source>
</evidence>
<keyword evidence="3" id="KW-0238">DNA-binding</keyword>
<dbReference type="Pfam" id="PF00126">
    <property type="entry name" value="HTH_1"/>
    <property type="match status" value="1"/>
</dbReference>
<dbReference type="Gene3D" id="1.10.10.10">
    <property type="entry name" value="Winged helix-like DNA-binding domain superfamily/Winged helix DNA-binding domain"/>
    <property type="match status" value="1"/>
</dbReference>
<evidence type="ECO:0000313" key="6">
    <source>
        <dbReference type="EMBL" id="XBO38870.1"/>
    </source>
</evidence>
<dbReference type="CDD" id="cd08474">
    <property type="entry name" value="PBP2_CrgA_like_5"/>
    <property type="match status" value="1"/>
</dbReference>
<dbReference type="SUPFAM" id="SSF46785">
    <property type="entry name" value="Winged helix' DNA-binding domain"/>
    <property type="match status" value="1"/>
</dbReference>
<dbReference type="SUPFAM" id="SSF53850">
    <property type="entry name" value="Periplasmic binding protein-like II"/>
    <property type="match status" value="1"/>
</dbReference>
<keyword evidence="4" id="KW-0804">Transcription</keyword>
<dbReference type="PROSITE" id="PS50931">
    <property type="entry name" value="HTH_LYSR"/>
    <property type="match status" value="1"/>
</dbReference>